<dbReference type="Pfam" id="PF05133">
    <property type="entry name" value="SPP1_portal"/>
    <property type="match status" value="1"/>
</dbReference>
<sequence>MDMVLGWHARISDKRGSTKNFCKWHEVLLMYRYAHKNVRPFSAVCQNNYGRQVIFTRKRQITKNNIIEELNKALVIHEQNAIEIEYLDRYYRGDQPILYRQKVNRPEINNKIAVNLAYELVERKTAEMCAEPIQYVLRGTDNHKSEEITQLNITMDSESKQECDIDIHRWRSICGTGYRFIGNDDGQGQLLDESDFYLSSENPMYTFVAYYSNGRPAFSCQIGEDENGADIYYVFTDNEWFDIRNDKIYASGINGNRAIPVIEYPNNARRLSDIEMTIAITDAINVLTSDRINGVEQFVSAWVKFVNCEIDIDTFRKMRQEGALVVKSNNGSDNKADVDVMTSELNQTEGQVVFTDLFERFLSIQGLANRQGNTGGDTGSAVELRNGHYDAGLRTAINEPILKKSERMALRLILNRLRINKGFTLMPSDVEIHINHNKLDNMLVKAEVLEILLRCGINYKRAVKTIDMFSDPEQVTLESAKRMEMLFPEEQPTTATPNNNNDDKNNGKTADE</sequence>
<evidence type="ECO:0000256" key="1">
    <source>
        <dbReference type="SAM" id="MobiDB-lite"/>
    </source>
</evidence>
<evidence type="ECO:0000313" key="2">
    <source>
        <dbReference type="EMBL" id="DAF63110.1"/>
    </source>
</evidence>
<organism evidence="2">
    <name type="scientific">Siphoviridae sp. ct7yc1</name>
    <dbReference type="NCBI Taxonomy" id="2827788"/>
    <lineage>
        <taxon>Viruses</taxon>
        <taxon>Duplodnaviria</taxon>
        <taxon>Heunggongvirae</taxon>
        <taxon>Uroviricota</taxon>
        <taxon>Caudoviricetes</taxon>
    </lineage>
</organism>
<dbReference type="InterPro" id="IPR021145">
    <property type="entry name" value="Portal_protein_SPP1_Gp6-like"/>
</dbReference>
<feature type="compositionally biased region" description="Basic and acidic residues" evidence="1">
    <location>
        <begin position="501"/>
        <end position="512"/>
    </location>
</feature>
<protein>
    <submittedName>
        <fullName evidence="2">Portal</fullName>
    </submittedName>
</protein>
<reference evidence="2" key="1">
    <citation type="journal article" date="2021" name="Proc. Natl. Acad. Sci. U.S.A.">
        <title>A Catalog of Tens of Thousands of Viruses from Human Metagenomes Reveals Hidden Associations with Chronic Diseases.</title>
        <authorList>
            <person name="Tisza M.J."/>
            <person name="Buck C.B."/>
        </authorList>
    </citation>
    <scope>NUCLEOTIDE SEQUENCE</scope>
    <source>
        <strain evidence="2">Ct7yc1</strain>
    </source>
</reference>
<feature type="region of interest" description="Disordered" evidence="1">
    <location>
        <begin position="485"/>
        <end position="512"/>
    </location>
</feature>
<dbReference type="EMBL" id="BK032833">
    <property type="protein sequence ID" value="DAF63110.1"/>
    <property type="molecule type" value="Genomic_DNA"/>
</dbReference>
<proteinExistence type="predicted"/>
<accession>A0A8S5TIJ8</accession>
<name>A0A8S5TIJ8_9CAUD</name>